<dbReference type="GO" id="GO:0004045">
    <property type="term" value="F:peptidyl-tRNA hydrolase activity"/>
    <property type="evidence" value="ECO:0007669"/>
    <property type="project" value="UniProtKB-UniRule"/>
</dbReference>
<evidence type="ECO:0000256" key="5">
    <source>
        <dbReference type="ARBA" id="ARBA00048707"/>
    </source>
</evidence>
<reference evidence="8 9" key="1">
    <citation type="journal article" date="2015" name="Sci. Rep.">
        <title>A comparative genomics and reductive dehalogenase gene transcription study of two chloroethene-respiring bacteria, Dehalococcoides mccartyi strains MB and 11a.</title>
        <authorList>
            <person name="Low A."/>
            <person name="Shen Z."/>
            <person name="Cheng D."/>
            <person name="Rogers M.J."/>
            <person name="Lee P.K."/>
            <person name="He J."/>
        </authorList>
    </citation>
    <scope>NUCLEOTIDE SEQUENCE [LARGE SCALE GENOMIC DNA]</scope>
    <source>
        <strain evidence="8 9">MB</strain>
    </source>
</reference>
<dbReference type="PATRIC" id="fig|61435.5.peg.225"/>
<dbReference type="HAMAP" id="MF_00083">
    <property type="entry name" value="Pept_tRNA_hydro_bact"/>
    <property type="match status" value="1"/>
</dbReference>
<dbReference type="eggNOG" id="COG0193">
    <property type="taxonomic scope" value="Bacteria"/>
</dbReference>
<keyword evidence="3 7" id="KW-0378">Hydrolase</keyword>
<name>A0A0V8M4P8_9CHLR</name>
<feature type="binding site" evidence="7">
    <location>
        <position position="66"/>
    </location>
    <ligand>
        <name>tRNA</name>
        <dbReference type="ChEBI" id="CHEBI:17843"/>
    </ligand>
</feature>
<feature type="active site" description="Proton acceptor" evidence="7">
    <location>
        <position position="19"/>
    </location>
</feature>
<keyword evidence="4 7" id="KW-0694">RNA-binding</keyword>
<feature type="site" description="Stabilizes the basic form of H active site to accept a proton" evidence="7">
    <location>
        <position position="91"/>
    </location>
</feature>
<protein>
    <recommendedName>
        <fullName evidence="6 7">Peptidyl-tRNA hydrolase</fullName>
        <shortName evidence="7">Pth</shortName>
        <ecNumber evidence="1 7">3.1.1.29</ecNumber>
    </recommendedName>
</protein>
<dbReference type="FunFam" id="3.40.50.1470:FF:000001">
    <property type="entry name" value="Peptidyl-tRNA hydrolase"/>
    <property type="match status" value="1"/>
</dbReference>
<evidence type="ECO:0000256" key="3">
    <source>
        <dbReference type="ARBA" id="ARBA00022801"/>
    </source>
</evidence>
<comment type="subunit">
    <text evidence="7">Monomer.</text>
</comment>
<evidence type="ECO:0000313" key="8">
    <source>
        <dbReference type="EMBL" id="KSV18601.1"/>
    </source>
</evidence>
<dbReference type="PANTHER" id="PTHR17224">
    <property type="entry name" value="PEPTIDYL-TRNA HYDROLASE"/>
    <property type="match status" value="1"/>
</dbReference>
<proteinExistence type="inferred from homology"/>
<keyword evidence="2 7" id="KW-0820">tRNA-binding</keyword>
<dbReference type="EMBL" id="JGYD01000010">
    <property type="protein sequence ID" value="KSV18601.1"/>
    <property type="molecule type" value="Genomic_DNA"/>
</dbReference>
<dbReference type="Gene3D" id="3.40.50.1470">
    <property type="entry name" value="Peptidyl-tRNA hydrolase"/>
    <property type="match status" value="1"/>
</dbReference>
<dbReference type="InterPro" id="IPR036416">
    <property type="entry name" value="Pept_tRNA_hydro_sf"/>
</dbReference>
<comment type="catalytic activity">
    <reaction evidence="5 7">
        <text>an N-acyl-L-alpha-aminoacyl-tRNA + H2O = an N-acyl-L-amino acid + a tRNA + H(+)</text>
        <dbReference type="Rhea" id="RHEA:54448"/>
        <dbReference type="Rhea" id="RHEA-COMP:10123"/>
        <dbReference type="Rhea" id="RHEA-COMP:13883"/>
        <dbReference type="ChEBI" id="CHEBI:15377"/>
        <dbReference type="ChEBI" id="CHEBI:15378"/>
        <dbReference type="ChEBI" id="CHEBI:59874"/>
        <dbReference type="ChEBI" id="CHEBI:78442"/>
        <dbReference type="ChEBI" id="CHEBI:138191"/>
        <dbReference type="EC" id="3.1.1.29"/>
    </reaction>
</comment>
<dbReference type="EC" id="3.1.1.29" evidence="1 7"/>
<dbReference type="GO" id="GO:0000049">
    <property type="term" value="F:tRNA binding"/>
    <property type="evidence" value="ECO:0007669"/>
    <property type="project" value="UniProtKB-UniRule"/>
</dbReference>
<dbReference type="AlphaFoldDB" id="A0A0V8M4P8"/>
<evidence type="ECO:0000256" key="7">
    <source>
        <dbReference type="HAMAP-Rule" id="MF_00083"/>
    </source>
</evidence>
<dbReference type="CDD" id="cd00462">
    <property type="entry name" value="PTH"/>
    <property type="match status" value="1"/>
</dbReference>
<comment type="function">
    <text evidence="7">Hydrolyzes ribosome-free peptidyl-tRNAs (with 1 or more amino acids incorporated), which drop off the ribosome during protein synthesis, or as a result of ribosome stalling.</text>
</comment>
<organism evidence="8 9">
    <name type="scientific">Dehalococcoides mccartyi</name>
    <dbReference type="NCBI Taxonomy" id="61435"/>
    <lineage>
        <taxon>Bacteria</taxon>
        <taxon>Bacillati</taxon>
        <taxon>Chloroflexota</taxon>
        <taxon>Dehalococcoidia</taxon>
        <taxon>Dehalococcoidales</taxon>
        <taxon>Dehalococcoidaceae</taxon>
        <taxon>Dehalococcoides</taxon>
    </lineage>
</organism>
<dbReference type="PANTHER" id="PTHR17224:SF1">
    <property type="entry name" value="PEPTIDYL-TRNA HYDROLASE"/>
    <property type="match status" value="1"/>
</dbReference>
<dbReference type="Proteomes" id="UP000053577">
    <property type="component" value="Unassembled WGS sequence"/>
</dbReference>
<comment type="similarity">
    <text evidence="7">Belongs to the PTH family.</text>
</comment>
<dbReference type="NCBIfam" id="TIGR00447">
    <property type="entry name" value="pth"/>
    <property type="match status" value="1"/>
</dbReference>
<feature type="binding site" evidence="7">
    <location>
        <position position="112"/>
    </location>
    <ligand>
        <name>tRNA</name>
        <dbReference type="ChEBI" id="CHEBI:17843"/>
    </ligand>
</feature>
<comment type="function">
    <text evidence="7">Catalyzes the release of premature peptidyl moieties from peptidyl-tRNA molecules trapped in stalled 50S ribosomal subunits, and thus maintains levels of free tRNAs and 50S ribosomes.</text>
</comment>
<feature type="site" description="Discriminates between blocked and unblocked aminoacyl-tRNA" evidence="7">
    <location>
        <position position="9"/>
    </location>
</feature>
<comment type="caution">
    <text evidence="8">The sequence shown here is derived from an EMBL/GenBank/DDBJ whole genome shotgun (WGS) entry which is preliminary data.</text>
</comment>
<evidence type="ECO:0000256" key="1">
    <source>
        <dbReference type="ARBA" id="ARBA00013260"/>
    </source>
</evidence>
<dbReference type="RefSeq" id="WP_046960982.1">
    <property type="nucleotide sequence ID" value="NZ_CP080651.1"/>
</dbReference>
<evidence type="ECO:0000313" key="9">
    <source>
        <dbReference type="Proteomes" id="UP000053577"/>
    </source>
</evidence>
<feature type="binding site" evidence="7">
    <location>
        <position position="14"/>
    </location>
    <ligand>
        <name>tRNA</name>
        <dbReference type="ChEBI" id="CHEBI:17843"/>
    </ligand>
</feature>
<dbReference type="Pfam" id="PF01195">
    <property type="entry name" value="Pept_tRNA_hydro"/>
    <property type="match status" value="1"/>
</dbReference>
<dbReference type="GO" id="GO:0006515">
    <property type="term" value="P:protein quality control for misfolded or incompletely synthesized proteins"/>
    <property type="evidence" value="ECO:0007669"/>
    <property type="project" value="UniProtKB-UniRule"/>
</dbReference>
<gene>
    <name evidence="7" type="primary">pth</name>
    <name evidence="8" type="ORF">DA01_01095</name>
</gene>
<dbReference type="SUPFAM" id="SSF53178">
    <property type="entry name" value="Peptidyl-tRNA hydrolase-like"/>
    <property type="match status" value="1"/>
</dbReference>
<sequence>MKLIIGLGNPGKEYSGNRHNVGFQCLSRFAKDNHISFDKKCCLSRTGSGRINDEEIVLAKPQTYMNLSGKAASQLLRRYNLKAADIIVVQDDLDLPAGKIRLRLGGSAGGHNGISSIITDIGTKEFIRLKIGIGKPDSRNNGTEVVDHVLGNFGGEEREIMDKAITRASEALTCLLTCGLDTASNRFNS</sequence>
<dbReference type="GO" id="GO:0072344">
    <property type="term" value="P:rescue of stalled ribosome"/>
    <property type="evidence" value="ECO:0007669"/>
    <property type="project" value="UniProtKB-UniRule"/>
</dbReference>
<dbReference type="InterPro" id="IPR001328">
    <property type="entry name" value="Pept_tRNA_hydro"/>
</dbReference>
<accession>A0A0V8M4P8</accession>
<comment type="subcellular location">
    <subcellularLocation>
        <location evidence="7">Cytoplasm</location>
    </subcellularLocation>
</comment>
<dbReference type="GO" id="GO:0005737">
    <property type="term" value="C:cytoplasm"/>
    <property type="evidence" value="ECO:0007669"/>
    <property type="project" value="UniProtKB-SubCell"/>
</dbReference>
<evidence type="ECO:0000256" key="2">
    <source>
        <dbReference type="ARBA" id="ARBA00022555"/>
    </source>
</evidence>
<evidence type="ECO:0000256" key="4">
    <source>
        <dbReference type="ARBA" id="ARBA00022884"/>
    </source>
</evidence>
<keyword evidence="7" id="KW-0963">Cytoplasm</keyword>
<feature type="binding site" evidence="7">
    <location>
        <position position="64"/>
    </location>
    <ligand>
        <name>tRNA</name>
        <dbReference type="ChEBI" id="CHEBI:17843"/>
    </ligand>
</feature>
<dbReference type="OrthoDB" id="9800507at2"/>
<evidence type="ECO:0000256" key="6">
    <source>
        <dbReference type="ARBA" id="ARBA00050038"/>
    </source>
</evidence>